<dbReference type="SMART" id="SM01359">
    <property type="entry name" value="A2M_N_2"/>
    <property type="match status" value="1"/>
</dbReference>
<dbReference type="InterPro" id="IPR019742">
    <property type="entry name" value="MacrogloblnA2_CS"/>
</dbReference>
<evidence type="ECO:0000259" key="12">
    <source>
        <dbReference type="SMART" id="SM01361"/>
    </source>
</evidence>
<feature type="domain" description="Alpha-2-macroglobulin bait region" evidence="10">
    <location>
        <begin position="458"/>
        <end position="606"/>
    </location>
</feature>
<evidence type="ECO:0000313" key="14">
    <source>
        <dbReference type="RefSeq" id="XP_060050334.1"/>
    </source>
</evidence>
<reference evidence="14" key="1">
    <citation type="submission" date="2025-08" db="UniProtKB">
        <authorList>
            <consortium name="RefSeq"/>
        </authorList>
    </citation>
    <scope>IDENTIFICATION</scope>
</reference>
<dbReference type="InterPro" id="IPR014756">
    <property type="entry name" value="Ig_E-set"/>
</dbReference>
<evidence type="ECO:0000256" key="8">
    <source>
        <dbReference type="ARBA" id="ARBA00023157"/>
    </source>
</evidence>
<dbReference type="InterPro" id="IPR011625">
    <property type="entry name" value="A2M_N_BRD"/>
</dbReference>
<dbReference type="SMART" id="SM01360">
    <property type="entry name" value="A2M"/>
    <property type="match status" value="1"/>
</dbReference>
<keyword evidence="8" id="KW-1015">Disulfide bond</keyword>
<evidence type="ECO:0000256" key="9">
    <source>
        <dbReference type="ARBA" id="ARBA00023180"/>
    </source>
</evidence>
<dbReference type="Pfam" id="PF01835">
    <property type="entry name" value="MG2"/>
    <property type="match status" value="1"/>
</dbReference>
<dbReference type="SUPFAM" id="SSF48239">
    <property type="entry name" value="Terpenoid cyclases/Protein prenyltransferases"/>
    <property type="match status" value="1"/>
</dbReference>
<dbReference type="RefSeq" id="XP_060050334.1">
    <property type="nucleotide sequence ID" value="XM_060194351.1"/>
</dbReference>
<evidence type="ECO:0000256" key="4">
    <source>
        <dbReference type="ARBA" id="ARBA00022525"/>
    </source>
</evidence>
<dbReference type="Pfam" id="PF17789">
    <property type="entry name" value="MG4"/>
    <property type="match status" value="1"/>
</dbReference>
<organism evidence="13 14">
    <name type="scientific">Erinaceus europaeus</name>
    <name type="common">Western European hedgehog</name>
    <dbReference type="NCBI Taxonomy" id="9365"/>
    <lineage>
        <taxon>Eukaryota</taxon>
        <taxon>Metazoa</taxon>
        <taxon>Chordata</taxon>
        <taxon>Craniata</taxon>
        <taxon>Vertebrata</taxon>
        <taxon>Euteleostomi</taxon>
        <taxon>Mammalia</taxon>
        <taxon>Eutheria</taxon>
        <taxon>Laurasiatheria</taxon>
        <taxon>Eulipotyphla</taxon>
        <taxon>Erinaceidae</taxon>
        <taxon>Erinaceinae</taxon>
        <taxon>Erinaceus</taxon>
    </lineage>
</organism>
<evidence type="ECO:0000256" key="6">
    <source>
        <dbReference type="ARBA" id="ARBA00022729"/>
    </source>
</evidence>
<dbReference type="InterPro" id="IPR011626">
    <property type="entry name" value="Alpha-macroglobulin_TED"/>
</dbReference>
<dbReference type="InterPro" id="IPR041813">
    <property type="entry name" value="A2M_TED"/>
</dbReference>
<keyword evidence="5" id="KW-0646">Protease inhibitor</keyword>
<dbReference type="InterPro" id="IPR050473">
    <property type="entry name" value="A2M/Complement_sys"/>
</dbReference>
<dbReference type="Pfam" id="PF07677">
    <property type="entry name" value="A2M_recep"/>
    <property type="match status" value="1"/>
</dbReference>
<dbReference type="InterPro" id="IPR036595">
    <property type="entry name" value="A-macroglobulin_rcpt-bd_sf"/>
</dbReference>
<feature type="domain" description="Alpha-2-macroglobulin" evidence="11">
    <location>
        <begin position="723"/>
        <end position="813"/>
    </location>
</feature>
<evidence type="ECO:0000256" key="3">
    <source>
        <dbReference type="ARBA" id="ARBA00011245"/>
    </source>
</evidence>
<name>A0ABM3XND8_ERIEU</name>
<keyword evidence="6" id="KW-0732">Signal</keyword>
<dbReference type="SUPFAM" id="SSF49410">
    <property type="entry name" value="Alpha-macroglobulin receptor domain"/>
    <property type="match status" value="1"/>
</dbReference>
<evidence type="ECO:0000256" key="1">
    <source>
        <dbReference type="ARBA" id="ARBA00004613"/>
    </source>
</evidence>
<dbReference type="Gene3D" id="2.60.40.1940">
    <property type="match status" value="1"/>
</dbReference>
<dbReference type="PANTHER" id="PTHR11412">
    <property type="entry name" value="MACROGLOBULIN / COMPLEMENT"/>
    <property type="match status" value="1"/>
</dbReference>
<protein>
    <submittedName>
        <fullName evidence="14">LOW QUALITY PROTEIN: alpha-2-macroglobulin-like</fullName>
    </submittedName>
</protein>
<comment type="similarity">
    <text evidence="2">Belongs to the protease inhibitor I39 (alpha-2-macroglobulin) family.</text>
</comment>
<dbReference type="Pfam" id="PF07678">
    <property type="entry name" value="TED_complement"/>
    <property type="match status" value="1"/>
</dbReference>
<dbReference type="Gene3D" id="2.20.130.20">
    <property type="match status" value="1"/>
</dbReference>
<dbReference type="Gene3D" id="1.50.10.20">
    <property type="match status" value="1"/>
</dbReference>
<dbReference type="Gene3D" id="2.60.120.1540">
    <property type="match status" value="1"/>
</dbReference>
<keyword evidence="9" id="KW-0325">Glycoprotein</keyword>
<evidence type="ECO:0000259" key="11">
    <source>
        <dbReference type="SMART" id="SM01360"/>
    </source>
</evidence>
<keyword evidence="13" id="KW-1185">Reference proteome</keyword>
<dbReference type="SMART" id="SM01361">
    <property type="entry name" value="A2M_recep"/>
    <property type="match status" value="1"/>
</dbReference>
<comment type="subunit">
    <text evidence="3">Monomer.</text>
</comment>
<dbReference type="Pfam" id="PF00207">
    <property type="entry name" value="A2M"/>
    <property type="match status" value="1"/>
</dbReference>
<dbReference type="PANTHER" id="PTHR11412:SF133">
    <property type="entry name" value="MURINOGLOBULIN-1-RELATED"/>
    <property type="match status" value="1"/>
</dbReference>
<dbReference type="Gene3D" id="2.60.40.690">
    <property type="entry name" value="Alpha-macroglobulin, receptor-binding domain"/>
    <property type="match status" value="1"/>
</dbReference>
<evidence type="ECO:0000256" key="7">
    <source>
        <dbReference type="ARBA" id="ARBA00022900"/>
    </source>
</evidence>
<evidence type="ECO:0000256" key="5">
    <source>
        <dbReference type="ARBA" id="ARBA00022690"/>
    </source>
</evidence>
<dbReference type="Pfam" id="PF07703">
    <property type="entry name" value="A2M_BRD"/>
    <property type="match status" value="1"/>
</dbReference>
<keyword evidence="4" id="KW-0964">Secreted</keyword>
<dbReference type="GeneID" id="103107053"/>
<dbReference type="InterPro" id="IPR002890">
    <property type="entry name" value="MG2"/>
</dbReference>
<gene>
    <name evidence="14" type="primary">LOC103107053</name>
</gene>
<dbReference type="InterPro" id="IPR008930">
    <property type="entry name" value="Terpenoid_cyclase/PrenylTrfase"/>
</dbReference>
<dbReference type="Proteomes" id="UP001652624">
    <property type="component" value="Chromosome 7"/>
</dbReference>
<dbReference type="InterPro" id="IPR009048">
    <property type="entry name" value="A-macroglobulin_rcpt-bd"/>
</dbReference>
<sequence>MGKDRYTMSCLGVTYLALVSATTLVLGNLQYMVMVPYVLPTEIPVKICLLLRYLNETVTVSASLQHMERNLIDDLVIDKDLFHCISFTLPRSLSSKSERYLSVMIKGSTHEFHDAKKVLIQEKGSLIFIQTDKQIYTPGQSVKFRIVSMDEKFYPLHEVLPLVLIEDPEMNRIMQWQNVELENGLTQLSFTVSSEPIKGSYKIVIMKQSGEKTEHSFTVEEYVLPKFEVQVKVPKLINILDTELNVSVCGIYSYRKPVSGNVTLRIEPIHMVPAYYFKNYAWPTYEEVNQPLDIHGCITRQLNTNVFHLKTAEFKIEYLHVEAKITEEGTGLEIYGTGKTYVTKIITSLTFVKVDSYFRRGIPFTGQVRLVDRKGTPIPNERIFIDSNAANHHSNAITDEHGLAQFSIDTMNVMSSSLSVRVYHKHQSSCSWNRCWREEYQDAYRTVYHVFSLSNNAVKLEAVAGILPCNQIQTIQAHYILNEQALGELKEMTFYYLIMAKGNIRKTGTYNLSMKAGESSGHFSMSFPVEAEFAPAVQLLIYAILPDGEVIGDKAKYEIENCLSNKVDLSFNPTQSLPASQALLQVTASPHSLCAVRAVDQSVLLKKPEAELSATSIYNLLPKTDRSGLMNSLSKWQKDDKDCVKRDIVHNDDPNPTISRSEEQDIYIFIRDMNLVAFTNLKLKHPKFCSKALIMYSREKDYVVFANAPPSSIVTVRKYFPETWIWDLVTINSSGVAELRVTVPDTITEWKAGVFCLSNNTGFGISPTASLRAFQPFFLEVTMPYSVIRGEAFTLKATVFNYVPKCIQVSVQLAPSPDYMAIPVEKEESHCLCTNGRLTVSWLVIPKSLGNVNFTVSAETVTSSELCGAEVATLPENGRRDTVVKLLLVEPEGIKKEHTFISLLCASDDRLPEQLSLTLPPKIVEESTRASFSVFGDILSSAIKNTQNLLQMPFGCGEQNMVLFAPNIYVLKYLNETQQVTEEIKSKAIGYLHAGYQRQLNYKHKDGSYSAFGDKDGKTQGNTWLTAFVLKTLAQAQAVIFIDENHISEALIWLSRKQTMSGCFSRSGTLLNNALKGGVQDEVTLSAYITIALLEIPLPVTNPVVQKALTCLESFWNKTKEKVDSHVYTKALLAYAFALAGDQDKRREILKSLDEDAIKEDNTMHWESPHKPRAPKNDFHTIQASSAEVEMTSYVLLAYLTTRSALTSEDLTSATYIVKWLTKQQNPYGGFSSTQDTVVALQALSRYGAATFAKSEKDILVTIQSSKTFSTKFQVNSTNRLLLQQVSLPDLPGEYSIQVSGEGCVYTQAVLKYNVFLEKKESAFILQAQTVPQICDGPESHKSFQISLEVSYIGNRPVSNMVIVDVKMISGFIPLKPTVKMLEKSSSVSRTEVTTNNVLIYVEQVTNQTLSFSFMVVQDIPVRDLKPAIVKVYDYYETDEVAFAEYNDPCSTNSEQGNN</sequence>
<accession>A0ABM3XND8</accession>
<dbReference type="Pfam" id="PF17791">
    <property type="entry name" value="MG3"/>
    <property type="match status" value="1"/>
</dbReference>
<keyword evidence="7" id="KW-0722">Serine protease inhibitor</keyword>
<evidence type="ECO:0000313" key="13">
    <source>
        <dbReference type="Proteomes" id="UP001652624"/>
    </source>
</evidence>
<dbReference type="SUPFAM" id="SSF81296">
    <property type="entry name" value="E set domains"/>
    <property type="match status" value="1"/>
</dbReference>
<dbReference type="InterPro" id="IPR041555">
    <property type="entry name" value="MG3"/>
</dbReference>
<dbReference type="Gene3D" id="2.60.40.10">
    <property type="entry name" value="Immunoglobulins"/>
    <property type="match status" value="2"/>
</dbReference>
<evidence type="ECO:0000259" key="10">
    <source>
        <dbReference type="SMART" id="SM01359"/>
    </source>
</evidence>
<dbReference type="Gene3D" id="2.60.40.1930">
    <property type="match status" value="2"/>
</dbReference>
<dbReference type="CDD" id="cd02897">
    <property type="entry name" value="A2M_2"/>
    <property type="match status" value="1"/>
</dbReference>
<evidence type="ECO:0000256" key="2">
    <source>
        <dbReference type="ARBA" id="ARBA00010952"/>
    </source>
</evidence>
<dbReference type="PROSITE" id="PS00477">
    <property type="entry name" value="ALPHA_2_MACROGLOBULIN"/>
    <property type="match status" value="1"/>
</dbReference>
<dbReference type="SMART" id="SM01419">
    <property type="entry name" value="Thiol-ester_cl"/>
    <property type="match status" value="1"/>
</dbReference>
<feature type="domain" description="Alpha-macroglobulin receptor-binding" evidence="12">
    <location>
        <begin position="1359"/>
        <end position="1446"/>
    </location>
</feature>
<comment type="subcellular location">
    <subcellularLocation>
        <location evidence="1">Secreted</location>
    </subcellularLocation>
</comment>
<dbReference type="InterPro" id="IPR047565">
    <property type="entry name" value="Alpha-macroglob_thiol-ester_cl"/>
</dbReference>
<dbReference type="InterPro" id="IPR040839">
    <property type="entry name" value="MG4"/>
</dbReference>
<dbReference type="InterPro" id="IPR013783">
    <property type="entry name" value="Ig-like_fold"/>
</dbReference>
<proteinExistence type="inferred from homology"/>
<dbReference type="InterPro" id="IPR001599">
    <property type="entry name" value="Macroglobln_a2"/>
</dbReference>